<reference evidence="5" key="2">
    <citation type="submission" date="2017-06" db="EMBL/GenBank/DDBJ databases">
        <title>WGS assembly of Brachypodium distachyon.</title>
        <authorList>
            <consortium name="The International Brachypodium Initiative"/>
            <person name="Lucas S."/>
            <person name="Harmon-Smith M."/>
            <person name="Lail K."/>
            <person name="Tice H."/>
            <person name="Grimwood J."/>
            <person name="Bruce D."/>
            <person name="Barry K."/>
            <person name="Shu S."/>
            <person name="Lindquist E."/>
            <person name="Wang M."/>
            <person name="Pitluck S."/>
            <person name="Vogel J.P."/>
            <person name="Garvin D.F."/>
            <person name="Mockler T.C."/>
            <person name="Schmutz J."/>
            <person name="Rokhsar D."/>
            <person name="Bevan M.W."/>
        </authorList>
    </citation>
    <scope>NUCLEOTIDE SEQUENCE</scope>
    <source>
        <strain evidence="5">Bd21</strain>
    </source>
</reference>
<dbReference type="EMBL" id="CM000880">
    <property type="protein sequence ID" value="KQK22061.1"/>
    <property type="molecule type" value="Genomic_DNA"/>
</dbReference>
<dbReference type="GO" id="GO:0005694">
    <property type="term" value="C:chromosome"/>
    <property type="evidence" value="ECO:0007669"/>
    <property type="project" value="UniProtKB-SubCell"/>
</dbReference>
<evidence type="ECO:0000259" key="4">
    <source>
        <dbReference type="PROSITE" id="PS50280"/>
    </source>
</evidence>
<keyword evidence="2" id="KW-0158">Chromosome</keyword>
<dbReference type="SMART" id="SM00317">
    <property type="entry name" value="SET"/>
    <property type="match status" value="1"/>
</dbReference>
<reference evidence="6" key="3">
    <citation type="submission" date="2018-08" db="UniProtKB">
        <authorList>
            <consortium name="EnsemblPlants"/>
        </authorList>
    </citation>
    <scope>IDENTIFICATION</scope>
    <source>
        <strain evidence="6">cv. Bd21</strain>
    </source>
</reference>
<dbReference type="InterPro" id="IPR018848">
    <property type="entry name" value="WIYLD_domain"/>
</dbReference>
<dbReference type="InterPro" id="IPR043017">
    <property type="entry name" value="WIYLD_dom_sf"/>
</dbReference>
<dbReference type="Gene3D" id="1.10.8.850">
    <property type="entry name" value="Histone-lysine N methyltransferase , C-terminal domain-like"/>
    <property type="match status" value="1"/>
</dbReference>
<protein>
    <recommendedName>
        <fullName evidence="4">SET domain-containing protein</fullName>
    </recommendedName>
</protein>
<dbReference type="CDD" id="cd10538">
    <property type="entry name" value="SET_SETDB-like"/>
    <property type="match status" value="1"/>
</dbReference>
<reference evidence="5 6" key="1">
    <citation type="journal article" date="2010" name="Nature">
        <title>Genome sequencing and analysis of the model grass Brachypodium distachyon.</title>
        <authorList>
            <consortium name="International Brachypodium Initiative"/>
        </authorList>
    </citation>
    <scope>NUCLEOTIDE SEQUENCE [LARGE SCALE GENOMIC DNA]</scope>
    <source>
        <strain evidence="5">Bd21</strain>
        <strain evidence="6">cv. Bd21</strain>
    </source>
</reference>
<dbReference type="PROSITE" id="PS50280">
    <property type="entry name" value="SET"/>
    <property type="match status" value="1"/>
</dbReference>
<dbReference type="SMART" id="SM00468">
    <property type="entry name" value="PreSET"/>
    <property type="match status" value="1"/>
</dbReference>
<accession>A0A0Q3HHN8</accession>
<dbReference type="Pfam" id="PF10440">
    <property type="entry name" value="WIYLD"/>
    <property type="match status" value="1"/>
</dbReference>
<evidence type="ECO:0000256" key="2">
    <source>
        <dbReference type="ARBA" id="ARBA00022454"/>
    </source>
</evidence>
<dbReference type="Gramene" id="PNT77552">
    <property type="protein sequence ID" value="PNT77552"/>
    <property type="gene ID" value="BRADI_1g64870v3"/>
</dbReference>
<comment type="subcellular location">
    <subcellularLocation>
        <location evidence="1">Chromosome</location>
    </subcellularLocation>
</comment>
<dbReference type="Gramene" id="PNT77553">
    <property type="protein sequence ID" value="PNT77553"/>
    <property type="gene ID" value="BRADI_1g64870v3"/>
</dbReference>
<dbReference type="Gene3D" id="2.170.270.10">
    <property type="entry name" value="SET domain"/>
    <property type="match status" value="1"/>
</dbReference>
<feature type="compositionally biased region" description="Basic and acidic residues" evidence="3">
    <location>
        <begin position="68"/>
        <end position="82"/>
    </location>
</feature>
<keyword evidence="7" id="KW-1185">Reference proteome</keyword>
<dbReference type="EnsemblPlants" id="PNT77553">
    <property type="protein sequence ID" value="PNT77553"/>
    <property type="gene ID" value="BRADI_1g64870v3"/>
</dbReference>
<dbReference type="EMBL" id="CM000880">
    <property type="protein sequence ID" value="PNT77552.1"/>
    <property type="molecule type" value="Genomic_DNA"/>
</dbReference>
<dbReference type="RefSeq" id="XP_014758396.1">
    <property type="nucleotide sequence ID" value="XM_014902910.2"/>
</dbReference>
<dbReference type="InterPro" id="IPR001214">
    <property type="entry name" value="SET_dom"/>
</dbReference>
<dbReference type="KEGG" id="bdi:100832831"/>
<feature type="region of interest" description="Disordered" evidence="3">
    <location>
        <begin position="64"/>
        <end position="147"/>
    </location>
</feature>
<dbReference type="PROSITE" id="PS51580">
    <property type="entry name" value="SAM_MT43_3"/>
    <property type="match status" value="1"/>
</dbReference>
<dbReference type="Gramene" id="KQK22061">
    <property type="protein sequence ID" value="KQK22061"/>
    <property type="gene ID" value="BRADI_1g64870v3"/>
</dbReference>
<gene>
    <name evidence="6" type="primary">LOC100832831</name>
    <name evidence="5" type="ORF">BRADI_1g64870v3</name>
</gene>
<dbReference type="RefSeq" id="XP_014758393.1">
    <property type="nucleotide sequence ID" value="XM_014902907.2"/>
</dbReference>
<dbReference type="PANTHER" id="PTHR46450">
    <property type="entry name" value="INACTIVE HISTONE-LYSINE N-METHYLTRANSFERASE SUVR1-RELATED"/>
    <property type="match status" value="1"/>
</dbReference>
<dbReference type="EnsemblPlants" id="KQK22061">
    <property type="protein sequence ID" value="KQK22061"/>
    <property type="gene ID" value="BRADI_1g64870v3"/>
</dbReference>
<proteinExistence type="predicted"/>
<dbReference type="EnsemblPlants" id="PNT77552">
    <property type="protein sequence ID" value="PNT77552"/>
    <property type="gene ID" value="BRADI_1g64870v3"/>
</dbReference>
<dbReference type="GO" id="GO:0008270">
    <property type="term" value="F:zinc ion binding"/>
    <property type="evidence" value="ECO:0007669"/>
    <property type="project" value="InterPro"/>
</dbReference>
<dbReference type="GeneID" id="100832831"/>
<dbReference type="Pfam" id="PF05033">
    <property type="entry name" value="Pre-SET"/>
    <property type="match status" value="1"/>
</dbReference>
<dbReference type="AlphaFoldDB" id="A0A0Q3HHN8"/>
<dbReference type="STRING" id="15368.A0A0Q3HHN8"/>
<evidence type="ECO:0000256" key="1">
    <source>
        <dbReference type="ARBA" id="ARBA00004286"/>
    </source>
</evidence>
<dbReference type="SUPFAM" id="SSF82199">
    <property type="entry name" value="SET domain"/>
    <property type="match status" value="1"/>
</dbReference>
<dbReference type="InterPro" id="IPR046341">
    <property type="entry name" value="SET_dom_sf"/>
</dbReference>
<dbReference type="GO" id="GO:0042054">
    <property type="term" value="F:histone methyltransferase activity"/>
    <property type="evidence" value="ECO:0007669"/>
    <property type="project" value="InterPro"/>
</dbReference>
<name>A0A0Q3HHN8_BRADI</name>
<dbReference type="RefSeq" id="XP_014758386.1">
    <property type="nucleotide sequence ID" value="XM_014902900.2"/>
</dbReference>
<dbReference type="PANTHER" id="PTHR46450:SF8">
    <property type="entry name" value="OS02G0621100 PROTEIN"/>
    <property type="match status" value="1"/>
</dbReference>
<sequence length="715" mass="79315">MAPPNISPEKFDLAIRTMNGLGISRETVSPVLNNLLELYDYNWEHIEADNFLVLAEAIFDGPDPEIDQEGHRRQSHERKNLDSSHCNKKLKVGQQSQKPTSKMHRNDTAGKLSSRSPCEMKPTRNQLQSSSSRLLINKPNMESNVVEDTPVDENSSALLLRGQDIQTSESPLAVIYPQAEDSSHHRGHKDARGISGVQPAADQNYKGVSGSHERNTIDACSSKALVSSPGLSSNFEVVLSDTGMGKLSFTYNSSLANRPDLHMPDMASVCKEMEARCLRKYKILDSNFFFMNILEDTCQCIVDLSSESSGPREEGIVQIVPTMDFLSGPSVPKMLQSNQASSLYMPPNNLMMPGGVCSSSAVARVGQSSSSNMQVVKYQPTIGANGPAHDVSDITKGEECVSIPIVNEFGNGILPSQFHYIPHNITYQNAYVNLSLARVGDENCCSDCFGDCLARAFPCACAADTGGVFVYTRDGLLTEGFLDSCLSSNATFQCKVCPLERAKTKVNPDPCKGHLTRKFIKECWSKCGCNRHCGNRVVQRGITHHLEVFLTSGKKGWGLRTAEKLPPGAFVCEYAGEILTNTELYDRNKKIGKEKHTYPLYLDADWLTEGLLVDDHALCLDATFYGNVARFINHRCYDANLITIPVEIETPDHHYYHVAFFTTKQIEPFEELTWDYGIEFDDVNHPIKAFKCCCGSKFCKDKKRISRSKSRALGY</sequence>
<evidence type="ECO:0000313" key="6">
    <source>
        <dbReference type="EnsemblPlants" id="KQK22061"/>
    </source>
</evidence>
<evidence type="ECO:0000256" key="3">
    <source>
        <dbReference type="SAM" id="MobiDB-lite"/>
    </source>
</evidence>
<dbReference type="GO" id="GO:0005634">
    <property type="term" value="C:nucleus"/>
    <property type="evidence" value="ECO:0007669"/>
    <property type="project" value="InterPro"/>
</dbReference>
<evidence type="ECO:0000313" key="7">
    <source>
        <dbReference type="Proteomes" id="UP000008810"/>
    </source>
</evidence>
<dbReference type="RefSeq" id="XP_014758397.1">
    <property type="nucleotide sequence ID" value="XM_014902911.2"/>
</dbReference>
<dbReference type="OrthoDB" id="308383at2759"/>
<dbReference type="Proteomes" id="UP000008810">
    <property type="component" value="Chromosome 1"/>
</dbReference>
<dbReference type="InterPro" id="IPR025776">
    <property type="entry name" value="SUVR4/1/2"/>
</dbReference>
<feature type="domain" description="SET" evidence="4">
    <location>
        <begin position="544"/>
        <end position="677"/>
    </location>
</feature>
<dbReference type="EMBL" id="CM000880">
    <property type="protein sequence ID" value="PNT77553.1"/>
    <property type="molecule type" value="Genomic_DNA"/>
</dbReference>
<organism evidence="5">
    <name type="scientific">Brachypodium distachyon</name>
    <name type="common">Purple false brome</name>
    <name type="synonym">Trachynia distachya</name>
    <dbReference type="NCBI Taxonomy" id="15368"/>
    <lineage>
        <taxon>Eukaryota</taxon>
        <taxon>Viridiplantae</taxon>
        <taxon>Streptophyta</taxon>
        <taxon>Embryophyta</taxon>
        <taxon>Tracheophyta</taxon>
        <taxon>Spermatophyta</taxon>
        <taxon>Magnoliopsida</taxon>
        <taxon>Liliopsida</taxon>
        <taxon>Poales</taxon>
        <taxon>Poaceae</taxon>
        <taxon>BOP clade</taxon>
        <taxon>Pooideae</taxon>
        <taxon>Stipodae</taxon>
        <taxon>Brachypodieae</taxon>
        <taxon>Brachypodium</taxon>
    </lineage>
</organism>
<dbReference type="Pfam" id="PF00856">
    <property type="entry name" value="SET"/>
    <property type="match status" value="1"/>
</dbReference>
<evidence type="ECO:0000313" key="5">
    <source>
        <dbReference type="EMBL" id="KQK22061.1"/>
    </source>
</evidence>
<dbReference type="InterPro" id="IPR007728">
    <property type="entry name" value="Pre-SET_dom"/>
</dbReference>